<dbReference type="SMART" id="SM00054">
    <property type="entry name" value="EFh"/>
    <property type="match status" value="3"/>
</dbReference>
<evidence type="ECO:0000256" key="4">
    <source>
        <dbReference type="SAM" id="MobiDB-lite"/>
    </source>
</evidence>
<dbReference type="PANTHER" id="PTHR34524:SF6">
    <property type="entry name" value="CALCYPHOSINE LIKE"/>
    <property type="match status" value="1"/>
</dbReference>
<dbReference type="Pfam" id="PF13405">
    <property type="entry name" value="EF-hand_6"/>
    <property type="match status" value="1"/>
</dbReference>
<evidence type="ECO:0000313" key="7">
    <source>
        <dbReference type="Proteomes" id="UP001626550"/>
    </source>
</evidence>
<keyword evidence="2" id="KW-0677">Repeat</keyword>
<dbReference type="CDD" id="cd00051">
    <property type="entry name" value="EFh"/>
    <property type="match status" value="1"/>
</dbReference>
<keyword evidence="3" id="KW-0106">Calcium</keyword>
<comment type="caution">
    <text evidence="6">The sequence shown here is derived from an EMBL/GenBank/DDBJ whole genome shotgun (WGS) entry which is preliminary data.</text>
</comment>
<dbReference type="InterPro" id="IPR018247">
    <property type="entry name" value="EF_Hand_1_Ca_BS"/>
</dbReference>
<reference evidence="6 7" key="1">
    <citation type="submission" date="2024-11" db="EMBL/GenBank/DDBJ databases">
        <title>Adaptive evolution of stress response genes in parasites aligns with host niche diversity.</title>
        <authorList>
            <person name="Hahn C."/>
            <person name="Resl P."/>
        </authorList>
    </citation>
    <scope>NUCLEOTIDE SEQUENCE [LARGE SCALE GENOMIC DNA]</scope>
    <source>
        <strain evidence="6">EGGRZ-B1_66</strain>
        <tissue evidence="6">Body</tissue>
    </source>
</reference>
<protein>
    <recommendedName>
        <fullName evidence="5">EF-hand domain-containing protein</fullName>
    </recommendedName>
</protein>
<dbReference type="EMBL" id="JBJKFK010001771">
    <property type="protein sequence ID" value="KAL3312268.1"/>
    <property type="molecule type" value="Genomic_DNA"/>
</dbReference>
<feature type="domain" description="EF-hand" evidence="5">
    <location>
        <begin position="37"/>
        <end position="72"/>
    </location>
</feature>
<accession>A0ABD2PYV2</accession>
<feature type="region of interest" description="Disordered" evidence="4">
    <location>
        <begin position="84"/>
        <end position="132"/>
    </location>
</feature>
<sequence length="202" mass="23106">MISKRDKLLNLFHAIDANNDGVLSADEIYYYLNQNGYSSEQIQGFWQTFDINRDGIVTLSEFYAYLNSLGLDAPMQYGSRRYSSNSLIDQSSQTPQRTITRTRLENEDQDSSRSHQKTRFAERANNTPERTRSGYILDEGKIRAIFNYFDKNNSGRLEFGEVKDLLARLGNGEGDEFLAKWLGTGENSGLTCDDILHFLKLT</sequence>
<dbReference type="InterPro" id="IPR011992">
    <property type="entry name" value="EF-hand-dom_pair"/>
</dbReference>
<dbReference type="Proteomes" id="UP001626550">
    <property type="component" value="Unassembled WGS sequence"/>
</dbReference>
<keyword evidence="7" id="KW-1185">Reference proteome</keyword>
<dbReference type="InterPro" id="IPR002048">
    <property type="entry name" value="EF_hand_dom"/>
</dbReference>
<evidence type="ECO:0000256" key="2">
    <source>
        <dbReference type="ARBA" id="ARBA00022737"/>
    </source>
</evidence>
<feature type="compositionally biased region" description="Polar residues" evidence="4">
    <location>
        <begin position="84"/>
        <end position="101"/>
    </location>
</feature>
<gene>
    <name evidence="6" type="ORF">Ciccas_009139</name>
</gene>
<dbReference type="PROSITE" id="PS00018">
    <property type="entry name" value="EF_HAND_1"/>
    <property type="match status" value="2"/>
</dbReference>
<dbReference type="InterPro" id="IPR051581">
    <property type="entry name" value="Ca-bind"/>
</dbReference>
<dbReference type="Gene3D" id="1.10.238.10">
    <property type="entry name" value="EF-hand"/>
    <property type="match status" value="2"/>
</dbReference>
<dbReference type="SUPFAM" id="SSF47473">
    <property type="entry name" value="EF-hand"/>
    <property type="match status" value="1"/>
</dbReference>
<dbReference type="AlphaFoldDB" id="A0ABD2PYV2"/>
<evidence type="ECO:0000313" key="6">
    <source>
        <dbReference type="EMBL" id="KAL3312268.1"/>
    </source>
</evidence>
<feature type="domain" description="EF-hand" evidence="5">
    <location>
        <begin position="137"/>
        <end position="172"/>
    </location>
</feature>
<proteinExistence type="predicted"/>
<keyword evidence="1" id="KW-0479">Metal-binding</keyword>
<evidence type="ECO:0000259" key="5">
    <source>
        <dbReference type="PROSITE" id="PS50222"/>
    </source>
</evidence>
<evidence type="ECO:0000256" key="3">
    <source>
        <dbReference type="ARBA" id="ARBA00022837"/>
    </source>
</evidence>
<evidence type="ECO:0000256" key="1">
    <source>
        <dbReference type="ARBA" id="ARBA00022723"/>
    </source>
</evidence>
<feature type="compositionally biased region" description="Basic and acidic residues" evidence="4">
    <location>
        <begin position="102"/>
        <end position="113"/>
    </location>
</feature>
<dbReference type="PROSITE" id="PS50222">
    <property type="entry name" value="EF_HAND_2"/>
    <property type="match status" value="2"/>
</dbReference>
<organism evidence="6 7">
    <name type="scientific">Cichlidogyrus casuarinus</name>
    <dbReference type="NCBI Taxonomy" id="1844966"/>
    <lineage>
        <taxon>Eukaryota</taxon>
        <taxon>Metazoa</taxon>
        <taxon>Spiralia</taxon>
        <taxon>Lophotrochozoa</taxon>
        <taxon>Platyhelminthes</taxon>
        <taxon>Monogenea</taxon>
        <taxon>Monopisthocotylea</taxon>
        <taxon>Dactylogyridea</taxon>
        <taxon>Ancyrocephalidae</taxon>
        <taxon>Cichlidogyrus</taxon>
    </lineage>
</organism>
<dbReference type="PANTHER" id="PTHR34524">
    <property type="entry name" value="CALCYPHOSIN"/>
    <property type="match status" value="1"/>
</dbReference>
<dbReference type="GO" id="GO:0046872">
    <property type="term" value="F:metal ion binding"/>
    <property type="evidence" value="ECO:0007669"/>
    <property type="project" value="UniProtKB-KW"/>
</dbReference>
<name>A0ABD2PYV2_9PLAT</name>
<dbReference type="Pfam" id="PF13499">
    <property type="entry name" value="EF-hand_7"/>
    <property type="match status" value="1"/>
</dbReference>